<evidence type="ECO:0000256" key="1">
    <source>
        <dbReference type="SAM" id="Phobius"/>
    </source>
</evidence>
<dbReference type="Proteomes" id="UP000070174">
    <property type="component" value="Unassembled WGS sequence"/>
</dbReference>
<keyword evidence="1" id="KW-0812">Transmembrane</keyword>
<evidence type="ECO:0000313" key="3">
    <source>
        <dbReference type="Proteomes" id="UP000070174"/>
    </source>
</evidence>
<organism evidence="2">
    <name type="scientific">Peptoniphilus harei</name>
    <dbReference type="NCBI Taxonomy" id="54005"/>
    <lineage>
        <taxon>Bacteria</taxon>
        <taxon>Bacillati</taxon>
        <taxon>Bacillota</taxon>
        <taxon>Tissierellia</taxon>
        <taxon>Tissierellales</taxon>
        <taxon>Peptoniphilaceae</taxon>
        <taxon>Peptoniphilus</taxon>
    </lineage>
</organism>
<name>A0A133PMA9_9FIRM</name>
<dbReference type="AlphaFoldDB" id="A0A133PMA9"/>
<sequence>MKAGKIKILDIIFVILLAIFLVIVFKQKSSKDIDVADTKVVLAIEADETEVFNKDVPKIGDKVIDKRRNTEIGVVKDVQVKEAIDNPMSEYTGIENGREKDSAFISMRFLVNSKANIKDDGIYIDGFNYLLGDELTLTIGDLQIYAKIKNLEVNK</sequence>
<dbReference type="RefSeq" id="WP_060800394.1">
    <property type="nucleotide sequence ID" value="NZ_KQ957101.1"/>
</dbReference>
<keyword evidence="1" id="KW-1133">Transmembrane helix</keyword>
<comment type="caution">
    <text evidence="2">The sequence shown here is derived from an EMBL/GenBank/DDBJ whole genome shotgun (WGS) entry which is preliminary data.</text>
</comment>
<dbReference type="EMBL" id="LRQE01000034">
    <property type="protein sequence ID" value="KXA29708.1"/>
    <property type="molecule type" value="Genomic_DNA"/>
</dbReference>
<feature type="transmembrane region" description="Helical" evidence="1">
    <location>
        <begin position="6"/>
        <end position="25"/>
    </location>
</feature>
<dbReference type="InterPro" id="IPR025480">
    <property type="entry name" value="DUF4330"/>
</dbReference>
<accession>A0A133PMA9</accession>
<proteinExistence type="predicted"/>
<dbReference type="Pfam" id="PF14221">
    <property type="entry name" value="DUF4330"/>
    <property type="match status" value="1"/>
</dbReference>
<keyword evidence="1" id="KW-0472">Membrane</keyword>
<evidence type="ECO:0008006" key="4">
    <source>
        <dbReference type="Google" id="ProtNLM"/>
    </source>
</evidence>
<evidence type="ECO:0000313" key="2">
    <source>
        <dbReference type="EMBL" id="KXA29708.1"/>
    </source>
</evidence>
<dbReference type="PATRIC" id="fig|54005.3.peg.1318"/>
<protein>
    <recommendedName>
        <fullName evidence="4">DUF4330 domain-containing protein</fullName>
    </recommendedName>
</protein>
<gene>
    <name evidence="2" type="ORF">HMPREF3229_01334</name>
</gene>
<reference evidence="2 3" key="1">
    <citation type="submission" date="2016-01" db="EMBL/GenBank/DDBJ databases">
        <authorList>
            <person name="Oliw E.H."/>
        </authorList>
    </citation>
    <scope>NUCLEOTIDE SEQUENCE [LARGE SCALE GENOMIC DNA]</scope>
    <source>
        <strain evidence="2 3">CMW7756A</strain>
    </source>
</reference>